<dbReference type="NCBIfam" id="NF005710">
    <property type="entry name" value="PRK07522.1"/>
    <property type="match status" value="1"/>
</dbReference>
<dbReference type="Gene3D" id="3.30.70.360">
    <property type="match status" value="1"/>
</dbReference>
<dbReference type="Pfam" id="PF01546">
    <property type="entry name" value="Peptidase_M20"/>
    <property type="match status" value="1"/>
</dbReference>
<gene>
    <name evidence="11" type="ORF">SAMN05444851_2583</name>
</gene>
<dbReference type="NCBIfam" id="TIGR01892">
    <property type="entry name" value="AcOrn-deacetyl"/>
    <property type="match status" value="1"/>
</dbReference>
<reference evidence="11 12" key="1">
    <citation type="submission" date="2016-10" db="EMBL/GenBank/DDBJ databases">
        <authorList>
            <person name="de Groot N.N."/>
        </authorList>
    </citation>
    <scope>NUCLEOTIDE SEQUENCE [LARGE SCALE GENOMIC DNA]</scope>
    <source>
        <strain evidence="11 12">DSM 29439</strain>
    </source>
</reference>
<dbReference type="EMBL" id="FOJB01000001">
    <property type="protein sequence ID" value="SEW26680.1"/>
    <property type="molecule type" value="Genomic_DNA"/>
</dbReference>
<keyword evidence="3" id="KW-0963">Cytoplasm</keyword>
<evidence type="ECO:0000259" key="10">
    <source>
        <dbReference type="Pfam" id="PF07687"/>
    </source>
</evidence>
<evidence type="ECO:0000256" key="8">
    <source>
        <dbReference type="ARBA" id="ARBA00022833"/>
    </source>
</evidence>
<feature type="domain" description="Peptidase M20 dimerisation" evidence="10">
    <location>
        <begin position="169"/>
        <end position="277"/>
    </location>
</feature>
<evidence type="ECO:0000256" key="7">
    <source>
        <dbReference type="ARBA" id="ARBA00022801"/>
    </source>
</evidence>
<dbReference type="OrthoDB" id="9809784at2"/>
<evidence type="ECO:0000256" key="5">
    <source>
        <dbReference type="ARBA" id="ARBA00022605"/>
    </source>
</evidence>
<dbReference type="CDD" id="cd03894">
    <property type="entry name" value="M20_ArgE"/>
    <property type="match status" value="1"/>
</dbReference>
<keyword evidence="8" id="KW-0862">Zinc</keyword>
<keyword evidence="6" id="KW-0479">Metal-binding</keyword>
<evidence type="ECO:0000256" key="4">
    <source>
        <dbReference type="ARBA" id="ARBA00022571"/>
    </source>
</evidence>
<keyword evidence="4" id="KW-0055">Arginine biosynthesis</keyword>
<accession>A0A1I0QIG2</accession>
<dbReference type="Pfam" id="PF07687">
    <property type="entry name" value="M20_dimer"/>
    <property type="match status" value="1"/>
</dbReference>
<evidence type="ECO:0000256" key="9">
    <source>
        <dbReference type="ARBA" id="ARBA00023285"/>
    </source>
</evidence>
<evidence type="ECO:0000256" key="3">
    <source>
        <dbReference type="ARBA" id="ARBA00022490"/>
    </source>
</evidence>
<protein>
    <submittedName>
        <fullName evidence="11">Acetylornithine deacetylase</fullName>
    </submittedName>
</protein>
<evidence type="ECO:0000256" key="6">
    <source>
        <dbReference type="ARBA" id="ARBA00022723"/>
    </source>
</evidence>
<evidence type="ECO:0000256" key="1">
    <source>
        <dbReference type="ARBA" id="ARBA00001947"/>
    </source>
</evidence>
<dbReference type="InterPro" id="IPR001261">
    <property type="entry name" value="ArgE/DapE_CS"/>
</dbReference>
<dbReference type="InterPro" id="IPR050072">
    <property type="entry name" value="Peptidase_M20A"/>
</dbReference>
<organism evidence="11 12">
    <name type="scientific">Aliiroseovarius sediminilitoris</name>
    <dbReference type="NCBI Taxonomy" id="1173584"/>
    <lineage>
        <taxon>Bacteria</taxon>
        <taxon>Pseudomonadati</taxon>
        <taxon>Pseudomonadota</taxon>
        <taxon>Alphaproteobacteria</taxon>
        <taxon>Rhodobacterales</taxon>
        <taxon>Paracoccaceae</taxon>
        <taxon>Aliiroseovarius</taxon>
    </lineage>
</organism>
<evidence type="ECO:0000313" key="12">
    <source>
        <dbReference type="Proteomes" id="UP000199650"/>
    </source>
</evidence>
<keyword evidence="5" id="KW-0028">Amino-acid biosynthesis</keyword>
<dbReference type="PANTHER" id="PTHR43808:SF31">
    <property type="entry name" value="N-ACETYL-L-CITRULLINE DEACETYLASE"/>
    <property type="match status" value="1"/>
</dbReference>
<keyword evidence="7" id="KW-0378">Hydrolase</keyword>
<dbReference type="Gene3D" id="3.40.630.10">
    <property type="entry name" value="Zn peptidases"/>
    <property type="match status" value="1"/>
</dbReference>
<keyword evidence="9" id="KW-0170">Cobalt</keyword>
<proteinExistence type="inferred from homology"/>
<sequence>MDRTLDILERLVGFPTVSADSNLDLIDYVQNLLHMAGFAVTRIPSPCGKKAGLFARIGPGDGGICLSAHTDVVPVAGQDWSSPPFALTRRADRLVGRGTTDMKGFLASALALAEQAQHTPLSAPLTLSISYDEEVGCVGIRDMMSTLAPLLGRPRMVIVGEPTSMQVATGHKGKVALRVDCLGQSGHSALAPNFVNAIHVAASFVDEMRALQEELAKGPTDDAYDIPCSTVHVGRITGGKALNIVPDLAQIEMEFRHLANLPVQSIRAQIQQSADKVGKMFGNANAVRITEGPAYFGLDTSRDAPAVDRALSFAATDQVTKVAFGTEAGFFAELGLDTVVVGPGNMAADGHKPDEGLALSELQACDAMMTRVLLDLG</sequence>
<dbReference type="RefSeq" id="WP_091431123.1">
    <property type="nucleotide sequence ID" value="NZ_FOJB01000001.1"/>
</dbReference>
<dbReference type="InterPro" id="IPR010169">
    <property type="entry name" value="AcOrn-deacetyl"/>
</dbReference>
<keyword evidence="12" id="KW-1185">Reference proteome</keyword>
<dbReference type="GO" id="GO:0006526">
    <property type="term" value="P:L-arginine biosynthetic process"/>
    <property type="evidence" value="ECO:0007669"/>
    <property type="project" value="UniProtKB-KW"/>
</dbReference>
<dbReference type="InterPro" id="IPR011650">
    <property type="entry name" value="Peptidase_M20_dimer"/>
</dbReference>
<name>A0A1I0QIG2_9RHOB</name>
<comment type="cofactor">
    <cofactor evidence="1">
        <name>Zn(2+)</name>
        <dbReference type="ChEBI" id="CHEBI:29105"/>
    </cofactor>
</comment>
<dbReference type="PROSITE" id="PS00759">
    <property type="entry name" value="ARGE_DAPE_CPG2_2"/>
    <property type="match status" value="1"/>
</dbReference>
<comment type="similarity">
    <text evidence="2">Belongs to the peptidase M20A family. ArgE subfamily.</text>
</comment>
<dbReference type="AlphaFoldDB" id="A0A1I0QIG2"/>
<dbReference type="Proteomes" id="UP000199650">
    <property type="component" value="Unassembled WGS sequence"/>
</dbReference>
<evidence type="ECO:0000256" key="2">
    <source>
        <dbReference type="ARBA" id="ARBA00005691"/>
    </source>
</evidence>
<dbReference type="PANTHER" id="PTHR43808">
    <property type="entry name" value="ACETYLORNITHINE DEACETYLASE"/>
    <property type="match status" value="1"/>
</dbReference>
<dbReference type="SUPFAM" id="SSF55031">
    <property type="entry name" value="Bacterial exopeptidase dimerisation domain"/>
    <property type="match status" value="1"/>
</dbReference>
<dbReference type="GO" id="GO:0008777">
    <property type="term" value="F:acetylornithine deacetylase activity"/>
    <property type="evidence" value="ECO:0007669"/>
    <property type="project" value="TreeGrafter"/>
</dbReference>
<dbReference type="STRING" id="1173584.SAMN05444851_2583"/>
<dbReference type="GO" id="GO:0046872">
    <property type="term" value="F:metal ion binding"/>
    <property type="evidence" value="ECO:0007669"/>
    <property type="project" value="UniProtKB-KW"/>
</dbReference>
<dbReference type="InterPro" id="IPR036264">
    <property type="entry name" value="Bact_exopeptidase_dim_dom"/>
</dbReference>
<dbReference type="SUPFAM" id="SSF53187">
    <property type="entry name" value="Zn-dependent exopeptidases"/>
    <property type="match status" value="1"/>
</dbReference>
<dbReference type="InterPro" id="IPR002933">
    <property type="entry name" value="Peptidase_M20"/>
</dbReference>
<evidence type="ECO:0000313" key="11">
    <source>
        <dbReference type="EMBL" id="SEW26680.1"/>
    </source>
</evidence>